<dbReference type="RefSeq" id="XP_031390284.1">
    <property type="nucleotide sequence ID" value="XM_031534424.1"/>
</dbReference>
<keyword evidence="3" id="KW-1185">Reference proteome</keyword>
<dbReference type="AlphaFoldDB" id="A0A6P8D710"/>
<dbReference type="InterPro" id="IPR042277">
    <property type="entry name" value="IST1-like"/>
</dbReference>
<dbReference type="FunFam" id="1.20.1260.60:FF:000002">
    <property type="entry name" value="Vacuolar protein sorting-associated protein IST1"/>
    <property type="match status" value="1"/>
</dbReference>
<evidence type="ECO:0000313" key="4">
    <source>
        <dbReference type="RefSeq" id="XP_031390284.1"/>
    </source>
</evidence>
<feature type="region of interest" description="Disordered" evidence="2">
    <location>
        <begin position="278"/>
        <end position="306"/>
    </location>
</feature>
<accession>A0A6P8D710</accession>
<dbReference type="Gene3D" id="1.20.1260.60">
    <property type="entry name" value="Vacuolar protein sorting-associated protein Ist1"/>
    <property type="match status" value="1"/>
</dbReference>
<reference evidence="4" key="2">
    <citation type="submission" date="2025-08" db="UniProtKB">
        <authorList>
            <consortium name="RefSeq"/>
        </authorList>
    </citation>
    <scope>IDENTIFICATION</scope>
    <source>
        <tissue evidence="4">Leaf</tissue>
    </source>
</reference>
<proteinExistence type="inferred from homology"/>
<dbReference type="InterPro" id="IPR005061">
    <property type="entry name" value="Ist1"/>
</dbReference>
<dbReference type="GeneID" id="116202809"/>
<organism evidence="3 4">
    <name type="scientific">Punica granatum</name>
    <name type="common">Pomegranate</name>
    <dbReference type="NCBI Taxonomy" id="22663"/>
    <lineage>
        <taxon>Eukaryota</taxon>
        <taxon>Viridiplantae</taxon>
        <taxon>Streptophyta</taxon>
        <taxon>Embryophyta</taxon>
        <taxon>Tracheophyta</taxon>
        <taxon>Spermatophyta</taxon>
        <taxon>Magnoliopsida</taxon>
        <taxon>eudicotyledons</taxon>
        <taxon>Gunneridae</taxon>
        <taxon>Pentapetalae</taxon>
        <taxon>rosids</taxon>
        <taxon>malvids</taxon>
        <taxon>Myrtales</taxon>
        <taxon>Lythraceae</taxon>
        <taxon>Punica</taxon>
    </lineage>
</organism>
<dbReference type="Proteomes" id="UP000515151">
    <property type="component" value="Chromosome 4"/>
</dbReference>
<name>A0A6P8D710_PUNGR</name>
<protein>
    <submittedName>
        <fullName evidence="4">Uncharacterized protein LOC116202809 isoform X1</fullName>
    </submittedName>
</protein>
<comment type="similarity">
    <text evidence="1">Belongs to the IST1 family.</text>
</comment>
<dbReference type="OrthoDB" id="29853at2759"/>
<sequence>MGVLLGRRSRTSKIKKLSKLAISRIAILKRQREVRASHARSDVIELLNLGHQERALLRVEVMIKEQNMLDVFSMVEAYCHILVQKIGLTKKHKQIPDELREAFATLSFAASRCGELPELLELRRIIASNYSNEFTAHAVELPNNCGVNPKLMHASQIIQKLSQRLPDLGSRLMALKEIATQNGMSLQLENTNELQEKAQEVGHQHEQPEPMVANEEMGSKHEICYIPIQEEAKEDEQKFQGSGSPKQKYRDVAGAAEEAFKSAAYAAEAARAAVTLSRSGSDGLDHHDDRGSSPPQTGNISDGELHRTGECTSVADQFVLDGKQNFVHRISRDWMQPISKIGTGDAYYGRKIKV</sequence>
<evidence type="ECO:0000313" key="3">
    <source>
        <dbReference type="Proteomes" id="UP000515151"/>
    </source>
</evidence>
<dbReference type="PANTHER" id="PTHR12161">
    <property type="entry name" value="IST1 FAMILY MEMBER"/>
    <property type="match status" value="1"/>
</dbReference>
<reference evidence="3" key="1">
    <citation type="journal article" date="2020" name="Plant Biotechnol. J.">
        <title>The pomegranate (Punica granatum L.) draft genome dissects genetic divergence between soft- and hard-seeded cultivars.</title>
        <authorList>
            <person name="Luo X."/>
            <person name="Li H."/>
            <person name="Wu Z."/>
            <person name="Yao W."/>
            <person name="Zhao P."/>
            <person name="Cao D."/>
            <person name="Yu H."/>
            <person name="Li K."/>
            <person name="Poudel K."/>
            <person name="Zhao D."/>
            <person name="Zhang F."/>
            <person name="Xia X."/>
            <person name="Chen L."/>
            <person name="Wang Q."/>
            <person name="Jing D."/>
            <person name="Cao S."/>
        </authorList>
    </citation>
    <scope>NUCLEOTIDE SEQUENCE [LARGE SCALE GENOMIC DNA]</scope>
    <source>
        <strain evidence="3">cv. Tunisia</strain>
    </source>
</reference>
<dbReference type="GO" id="GO:0015031">
    <property type="term" value="P:protein transport"/>
    <property type="evidence" value="ECO:0007669"/>
    <property type="project" value="InterPro"/>
</dbReference>
<gene>
    <name evidence="4" type="primary">LOC116202809</name>
</gene>
<evidence type="ECO:0000256" key="1">
    <source>
        <dbReference type="ARBA" id="ARBA00005536"/>
    </source>
</evidence>
<dbReference type="Pfam" id="PF03398">
    <property type="entry name" value="Ist1"/>
    <property type="match status" value="1"/>
</dbReference>
<evidence type="ECO:0000256" key="2">
    <source>
        <dbReference type="SAM" id="MobiDB-lite"/>
    </source>
</evidence>
<dbReference type="PANTHER" id="PTHR12161:SF65">
    <property type="entry name" value="IST1-LIKE PROTEIN"/>
    <property type="match status" value="1"/>
</dbReference>